<evidence type="ECO:0000256" key="3">
    <source>
        <dbReference type="ARBA" id="ARBA00023004"/>
    </source>
</evidence>
<feature type="transmembrane region" description="Helical" evidence="6">
    <location>
        <begin position="49"/>
        <end position="71"/>
    </location>
</feature>
<evidence type="ECO:0000256" key="2">
    <source>
        <dbReference type="ARBA" id="ARBA00022723"/>
    </source>
</evidence>
<dbReference type="Gene3D" id="1.10.630.10">
    <property type="entry name" value="Cytochrome P450"/>
    <property type="match status" value="1"/>
</dbReference>
<dbReference type="GO" id="GO:0016705">
    <property type="term" value="F:oxidoreductase activity, acting on paired donors, with incorporation or reduction of molecular oxygen"/>
    <property type="evidence" value="ECO:0007669"/>
    <property type="project" value="InterPro"/>
</dbReference>
<comment type="similarity">
    <text evidence="5">Belongs to the cytochrome P450 family.</text>
</comment>
<evidence type="ECO:0000256" key="1">
    <source>
        <dbReference type="ARBA" id="ARBA00001971"/>
    </source>
</evidence>
<protein>
    <submittedName>
        <fullName evidence="7">Cytochrome P450</fullName>
    </submittedName>
</protein>
<dbReference type="InterPro" id="IPR036396">
    <property type="entry name" value="Cyt_P450_sf"/>
</dbReference>
<feature type="binding site" description="axial binding residue" evidence="4">
    <location>
        <position position="494"/>
    </location>
    <ligand>
        <name>heme</name>
        <dbReference type="ChEBI" id="CHEBI:30413"/>
    </ligand>
    <ligandPart>
        <name>Fe</name>
        <dbReference type="ChEBI" id="CHEBI:18248"/>
    </ligandPart>
</feature>
<accession>A0A317SWC0</accession>
<dbReference type="PRINTS" id="PR00385">
    <property type="entry name" value="P450"/>
</dbReference>
<evidence type="ECO:0000256" key="6">
    <source>
        <dbReference type="SAM" id="Phobius"/>
    </source>
</evidence>
<evidence type="ECO:0000256" key="5">
    <source>
        <dbReference type="RuleBase" id="RU000461"/>
    </source>
</evidence>
<dbReference type="PANTHER" id="PTHR24305:SF223">
    <property type="entry name" value="CYTOCHROME P450-DIT2"/>
    <property type="match status" value="1"/>
</dbReference>
<dbReference type="GO" id="GO:0004497">
    <property type="term" value="F:monooxygenase activity"/>
    <property type="evidence" value="ECO:0007669"/>
    <property type="project" value="UniProtKB-KW"/>
</dbReference>
<sequence length="568" mass="64250">MLAHLFLTLLLLFLGYACYSLHTLIRKVRPLGIPYFVIPFYPSPLPRVFLLPFVKLLINVFNLTHIWFFLLTLDWQVHQRYDVYRLVGSDVFFTITPWEVILHVADPDMAVEVLAGKGGNGELYPKTEVVGRMMGLFGKNVLTTEGAVWRGHRKVTAPVIGKSLSIVWEEALAQVEKMLQHYDKHGDISASHRDFRRATLGIIAHAGFSKLMDWVPLTATTTREKDSEGSYQECLDILFENFKWTVIAPPWFLEMLPFKASRKAGAAASGFRFYLNEWFEEKKAKIERDDKTVFESSSRADLMESLVRSSGLDEGSALKTPLLSKSEMFILAGHESTGHTIANAVYFLAMYPEYQVKLQNQIDSILGDSNHNETSYDKHFDAFSSGWMAAIMHETLRLIPAVVVVTRQIGPAPRTFPRSGGQSPVTLPPGVEFWIELIGLSHNPKYWTQPGKTEAESEISEFRPERWLPKPGDNSMFKPYNGSFIPFSIGTRGCIGKKFAHVEFAAVMLGLFREMSVEFDSCGGTKTFDEARLECLAQMEKFATVITLRPSGKMPGIKWVRRRREVAG</sequence>
<keyword evidence="5" id="KW-0560">Oxidoreductase</keyword>
<dbReference type="AlphaFoldDB" id="A0A317SWC0"/>
<keyword evidence="6" id="KW-0472">Membrane</keyword>
<keyword evidence="6" id="KW-0812">Transmembrane</keyword>
<dbReference type="PROSITE" id="PS00086">
    <property type="entry name" value="CYTOCHROME_P450"/>
    <property type="match status" value="1"/>
</dbReference>
<comment type="caution">
    <text evidence="7">The sequence shown here is derived from an EMBL/GenBank/DDBJ whole genome shotgun (WGS) entry which is preliminary data.</text>
</comment>
<keyword evidence="2 4" id="KW-0479">Metal-binding</keyword>
<dbReference type="GO" id="GO:0005506">
    <property type="term" value="F:iron ion binding"/>
    <property type="evidence" value="ECO:0007669"/>
    <property type="project" value="InterPro"/>
</dbReference>
<dbReference type="OrthoDB" id="1470350at2759"/>
<organism evidence="7 8">
    <name type="scientific">Tuber magnatum</name>
    <name type="common">white Piedmont truffle</name>
    <dbReference type="NCBI Taxonomy" id="42249"/>
    <lineage>
        <taxon>Eukaryota</taxon>
        <taxon>Fungi</taxon>
        <taxon>Dikarya</taxon>
        <taxon>Ascomycota</taxon>
        <taxon>Pezizomycotina</taxon>
        <taxon>Pezizomycetes</taxon>
        <taxon>Pezizales</taxon>
        <taxon>Tuberaceae</taxon>
        <taxon>Tuber</taxon>
    </lineage>
</organism>
<evidence type="ECO:0000256" key="4">
    <source>
        <dbReference type="PIRSR" id="PIRSR602401-1"/>
    </source>
</evidence>
<dbReference type="InterPro" id="IPR001128">
    <property type="entry name" value="Cyt_P450"/>
</dbReference>
<dbReference type="InterPro" id="IPR017972">
    <property type="entry name" value="Cyt_P450_CS"/>
</dbReference>
<dbReference type="EMBL" id="PYWC01000014">
    <property type="protein sequence ID" value="PWW78564.1"/>
    <property type="molecule type" value="Genomic_DNA"/>
</dbReference>
<dbReference type="InterPro" id="IPR050121">
    <property type="entry name" value="Cytochrome_P450_monoxygenase"/>
</dbReference>
<evidence type="ECO:0000313" key="7">
    <source>
        <dbReference type="EMBL" id="PWW78564.1"/>
    </source>
</evidence>
<dbReference type="PANTHER" id="PTHR24305">
    <property type="entry name" value="CYTOCHROME P450"/>
    <property type="match status" value="1"/>
</dbReference>
<gene>
    <name evidence="7" type="ORF">C7212DRAFT_362276</name>
</gene>
<keyword evidence="8" id="KW-1185">Reference proteome</keyword>
<keyword evidence="3 4" id="KW-0408">Iron</keyword>
<evidence type="ECO:0000313" key="8">
    <source>
        <dbReference type="Proteomes" id="UP000246991"/>
    </source>
</evidence>
<name>A0A317SWC0_9PEZI</name>
<proteinExistence type="inferred from homology"/>
<dbReference type="STRING" id="42249.A0A317SWC0"/>
<dbReference type="PRINTS" id="PR00463">
    <property type="entry name" value="EP450I"/>
</dbReference>
<dbReference type="Pfam" id="PF00067">
    <property type="entry name" value="p450"/>
    <property type="match status" value="1"/>
</dbReference>
<dbReference type="GO" id="GO:0020037">
    <property type="term" value="F:heme binding"/>
    <property type="evidence" value="ECO:0007669"/>
    <property type="project" value="InterPro"/>
</dbReference>
<dbReference type="Proteomes" id="UP000246991">
    <property type="component" value="Unassembled WGS sequence"/>
</dbReference>
<keyword evidence="5" id="KW-0503">Monooxygenase</keyword>
<comment type="cofactor">
    <cofactor evidence="1 4">
        <name>heme</name>
        <dbReference type="ChEBI" id="CHEBI:30413"/>
    </cofactor>
</comment>
<dbReference type="SUPFAM" id="SSF48264">
    <property type="entry name" value="Cytochrome P450"/>
    <property type="match status" value="1"/>
</dbReference>
<dbReference type="InterPro" id="IPR002401">
    <property type="entry name" value="Cyt_P450_E_grp-I"/>
</dbReference>
<reference evidence="7 8" key="1">
    <citation type="submission" date="2018-03" db="EMBL/GenBank/DDBJ databases">
        <title>Genomes of Pezizomycetes fungi and the evolution of truffles.</title>
        <authorList>
            <person name="Murat C."/>
            <person name="Payen T."/>
            <person name="Noel B."/>
            <person name="Kuo A."/>
            <person name="Martin F.M."/>
        </authorList>
    </citation>
    <scope>NUCLEOTIDE SEQUENCE [LARGE SCALE GENOMIC DNA]</scope>
    <source>
        <strain evidence="7">091103-1</strain>
    </source>
</reference>
<keyword evidence="4 5" id="KW-0349">Heme</keyword>
<keyword evidence="6" id="KW-1133">Transmembrane helix</keyword>